<dbReference type="AlphaFoldDB" id="A0A8J4A5G5"/>
<evidence type="ECO:0000313" key="2">
    <source>
        <dbReference type="EMBL" id="GIJ74902.1"/>
    </source>
</evidence>
<comment type="caution">
    <text evidence="2">The sequence shown here is derived from an EMBL/GenBank/DDBJ whole genome shotgun (WGS) entry which is preliminary data.</text>
</comment>
<evidence type="ECO:0008006" key="4">
    <source>
        <dbReference type="Google" id="ProtNLM"/>
    </source>
</evidence>
<accession>A0A8J4A5G5</accession>
<feature type="transmembrane region" description="Helical" evidence="1">
    <location>
        <begin position="135"/>
        <end position="155"/>
    </location>
</feature>
<dbReference type="EMBL" id="BOPH01000145">
    <property type="protein sequence ID" value="GIJ74902.1"/>
    <property type="molecule type" value="Genomic_DNA"/>
</dbReference>
<keyword evidence="1" id="KW-1133">Transmembrane helix</keyword>
<name>A0A8J4A5G5_9ACTN</name>
<protein>
    <recommendedName>
        <fullName evidence="4">DUF4386 domain-containing protein</fullName>
    </recommendedName>
</protein>
<keyword evidence="1" id="KW-0472">Membrane</keyword>
<evidence type="ECO:0000313" key="3">
    <source>
        <dbReference type="Proteomes" id="UP000635606"/>
    </source>
</evidence>
<feature type="transmembrane region" description="Helical" evidence="1">
    <location>
        <begin position="87"/>
        <end position="115"/>
    </location>
</feature>
<feature type="transmembrane region" description="Helical" evidence="1">
    <location>
        <begin position="12"/>
        <end position="33"/>
    </location>
</feature>
<keyword evidence="3" id="KW-1185">Reference proteome</keyword>
<dbReference type="Proteomes" id="UP000635606">
    <property type="component" value="Unassembled WGS sequence"/>
</dbReference>
<dbReference type="InterPro" id="IPR025495">
    <property type="entry name" value="DUF4386"/>
</dbReference>
<feature type="transmembrane region" description="Helical" evidence="1">
    <location>
        <begin position="195"/>
        <end position="212"/>
    </location>
</feature>
<sequence length="235" mass="24939">MHTLTRTARTTGLFYLGVAITGLLGYLVVRPMLFAADDPDETLANLVTHGSLARAGIALELGMVVTQTLTAVWFYRLFRTVRPVAAGGIAAFGLVNAIVGLVSAAALATALQVSVDGIGDAAANVQILYLVSDNLWGVGALFFGLWLVPMGWCVLRSGWMPRALGWILVVGGAGYVLSAFLRYLVPDAHVVVEALAYPASVGEFWMVGYLLVRGVRRRALDEAPPAPRMPAPATS</sequence>
<evidence type="ECO:0000256" key="1">
    <source>
        <dbReference type="SAM" id="Phobius"/>
    </source>
</evidence>
<feature type="transmembrane region" description="Helical" evidence="1">
    <location>
        <begin position="53"/>
        <end position="75"/>
    </location>
</feature>
<feature type="transmembrane region" description="Helical" evidence="1">
    <location>
        <begin position="164"/>
        <end position="183"/>
    </location>
</feature>
<gene>
    <name evidence="2" type="ORF">Voc01_098190</name>
</gene>
<keyword evidence="1" id="KW-0812">Transmembrane</keyword>
<organism evidence="2 3">
    <name type="scientific">Virgisporangium ochraceum</name>
    <dbReference type="NCBI Taxonomy" id="65505"/>
    <lineage>
        <taxon>Bacteria</taxon>
        <taxon>Bacillati</taxon>
        <taxon>Actinomycetota</taxon>
        <taxon>Actinomycetes</taxon>
        <taxon>Micromonosporales</taxon>
        <taxon>Micromonosporaceae</taxon>
        <taxon>Virgisporangium</taxon>
    </lineage>
</organism>
<reference evidence="2" key="1">
    <citation type="submission" date="2021-01" db="EMBL/GenBank/DDBJ databases">
        <title>Whole genome shotgun sequence of Virgisporangium ochraceum NBRC 16418.</title>
        <authorList>
            <person name="Komaki H."/>
            <person name="Tamura T."/>
        </authorList>
    </citation>
    <scope>NUCLEOTIDE SEQUENCE</scope>
    <source>
        <strain evidence="2">NBRC 16418</strain>
    </source>
</reference>
<proteinExistence type="predicted"/>
<dbReference type="Pfam" id="PF14329">
    <property type="entry name" value="DUF4386"/>
    <property type="match status" value="1"/>
</dbReference>